<sequence length="393" mass="44274">MLLAIPKEEILERQEKFFGILQDKQIDCAVLFSVTDIFYLTGFHFHPTERPIGFFIDPNKQTHLLVPALEHEHAEEFANVNVVHSYPEYPGLRHPMEYFKDALYNAGFEGKTVGYDAIGYGSPSGYRGPVVSDFLSAKEFVSVKGIVEEMRFIKSPNEVELIKESCRWGNLAHRLLQKYSKPGLSEIEITSRASSEATMAMIETLGKDYKPHGSTAFAVFRGQVGPMSAFPHAVTQNIVLKKGDTLVTGAAATVWGYHSELERTMFVQEASKEQEKYFNIMYEAQDVAFRSIRPGIPCSHVEQEVQKYFKEAGVQHLVQHHTGHNIGLLGHEAPFFDLGEETIMQPGMVFTVEPGIYVRGLGGFRHSDTVLVTENGMEMLTYYPRDFASMICN</sequence>
<proteinExistence type="predicted"/>
<dbReference type="OrthoDB" id="9806388at2"/>
<dbReference type="RefSeq" id="WP_055738551.1">
    <property type="nucleotide sequence ID" value="NZ_JAAIWL010000018.1"/>
</dbReference>
<dbReference type="Gene3D" id="3.40.350.10">
    <property type="entry name" value="Creatinase/prolidase N-terminal domain"/>
    <property type="match status" value="1"/>
</dbReference>
<dbReference type="InterPro" id="IPR029149">
    <property type="entry name" value="Creatin/AminoP/Spt16_N"/>
</dbReference>
<organism evidence="3 4">
    <name type="scientific">Heyndrickxia shackletonii</name>
    <dbReference type="NCBI Taxonomy" id="157838"/>
    <lineage>
        <taxon>Bacteria</taxon>
        <taxon>Bacillati</taxon>
        <taxon>Bacillota</taxon>
        <taxon>Bacilli</taxon>
        <taxon>Bacillales</taxon>
        <taxon>Bacillaceae</taxon>
        <taxon>Heyndrickxia</taxon>
    </lineage>
</organism>
<dbReference type="InterPro" id="IPR036005">
    <property type="entry name" value="Creatinase/aminopeptidase-like"/>
</dbReference>
<feature type="domain" description="Peptidase M24" evidence="1">
    <location>
        <begin position="160"/>
        <end position="374"/>
    </location>
</feature>
<dbReference type="EMBL" id="LJJC01000004">
    <property type="protein sequence ID" value="KQL52842.1"/>
    <property type="molecule type" value="Genomic_DNA"/>
</dbReference>
<dbReference type="Proteomes" id="UP000051888">
    <property type="component" value="Unassembled WGS sequence"/>
</dbReference>
<name>A0A0Q3WVQ0_9BACI</name>
<reference evidence="3 4" key="1">
    <citation type="submission" date="2015-09" db="EMBL/GenBank/DDBJ databases">
        <title>Genome sequencing project for genomic taxonomy and phylogenomics of Bacillus-like bacteria.</title>
        <authorList>
            <person name="Liu B."/>
            <person name="Wang J."/>
            <person name="Zhu Y."/>
            <person name="Liu G."/>
            <person name="Chen Q."/>
            <person name="Chen Z."/>
            <person name="Lan J."/>
            <person name="Che J."/>
            <person name="Ge C."/>
            <person name="Shi H."/>
            <person name="Pan Z."/>
            <person name="Liu X."/>
        </authorList>
    </citation>
    <scope>NUCLEOTIDE SEQUENCE [LARGE SCALE GENOMIC DNA]</scope>
    <source>
        <strain evidence="3 4">LMG 18435</strain>
    </source>
</reference>
<evidence type="ECO:0000313" key="3">
    <source>
        <dbReference type="EMBL" id="KQL52842.1"/>
    </source>
</evidence>
<keyword evidence="4" id="KW-1185">Reference proteome</keyword>
<dbReference type="InterPro" id="IPR050659">
    <property type="entry name" value="Peptidase_M24B"/>
</dbReference>
<dbReference type="PATRIC" id="fig|157838.3.peg.991"/>
<dbReference type="InterPro" id="IPR000994">
    <property type="entry name" value="Pept_M24"/>
</dbReference>
<accession>A0A0Q3WVQ0</accession>
<feature type="domain" description="Creatinase N-terminal" evidence="2">
    <location>
        <begin position="13"/>
        <end position="153"/>
    </location>
</feature>
<dbReference type="Gene3D" id="3.90.230.10">
    <property type="entry name" value="Creatinase/methionine aminopeptidase superfamily"/>
    <property type="match status" value="1"/>
</dbReference>
<protein>
    <submittedName>
        <fullName evidence="3">Peptidase M24</fullName>
    </submittedName>
</protein>
<dbReference type="AlphaFoldDB" id="A0A0Q3WVQ0"/>
<dbReference type="PANTHER" id="PTHR46112">
    <property type="entry name" value="AMINOPEPTIDASE"/>
    <property type="match status" value="1"/>
</dbReference>
<dbReference type="InterPro" id="IPR000587">
    <property type="entry name" value="Creatinase_N"/>
</dbReference>
<comment type="caution">
    <text evidence="3">The sequence shown here is derived from an EMBL/GenBank/DDBJ whole genome shotgun (WGS) entry which is preliminary data.</text>
</comment>
<evidence type="ECO:0000259" key="1">
    <source>
        <dbReference type="Pfam" id="PF00557"/>
    </source>
</evidence>
<dbReference type="SUPFAM" id="SSF55920">
    <property type="entry name" value="Creatinase/aminopeptidase"/>
    <property type="match status" value="1"/>
</dbReference>
<evidence type="ECO:0000313" key="4">
    <source>
        <dbReference type="Proteomes" id="UP000051888"/>
    </source>
</evidence>
<dbReference type="SUPFAM" id="SSF53092">
    <property type="entry name" value="Creatinase/prolidase N-terminal domain"/>
    <property type="match status" value="1"/>
</dbReference>
<evidence type="ECO:0000259" key="2">
    <source>
        <dbReference type="Pfam" id="PF01321"/>
    </source>
</evidence>
<dbReference type="STRING" id="157838.AN964_04465"/>
<dbReference type="Pfam" id="PF00557">
    <property type="entry name" value="Peptidase_M24"/>
    <property type="match status" value="1"/>
</dbReference>
<dbReference type="PANTHER" id="PTHR46112:SF2">
    <property type="entry name" value="XAA-PRO AMINOPEPTIDASE P-RELATED"/>
    <property type="match status" value="1"/>
</dbReference>
<gene>
    <name evidence="3" type="ORF">AN964_04465</name>
</gene>
<dbReference type="Pfam" id="PF01321">
    <property type="entry name" value="Creatinase_N"/>
    <property type="match status" value="1"/>
</dbReference>